<keyword evidence="2" id="KW-0812">Transmembrane</keyword>
<evidence type="ECO:0000256" key="1">
    <source>
        <dbReference type="SAM" id="MobiDB-lite"/>
    </source>
</evidence>
<keyword evidence="3" id="KW-0687">Ribonucleoprotein</keyword>
<dbReference type="PANTHER" id="PTHR46631:SF4">
    <property type="entry name" value="OS06G0359400 PROTEIN"/>
    <property type="match status" value="1"/>
</dbReference>
<feature type="region of interest" description="Disordered" evidence="1">
    <location>
        <begin position="1"/>
        <end position="25"/>
    </location>
</feature>
<comment type="caution">
    <text evidence="3">The sequence shown here is derived from an EMBL/GenBank/DDBJ whole genome shotgun (WGS) entry which is preliminary data.</text>
</comment>
<sequence length="91" mass="9831">MRRPLKIETTVRGEDRGGGLAGGTTEEELRLESGVAARSRFIIGFFLVAIPWYVAAFILLCAGRIDHREKPGYVACTIAVSASVQVIAPDI</sequence>
<evidence type="ECO:0000256" key="2">
    <source>
        <dbReference type="SAM" id="Phobius"/>
    </source>
</evidence>
<evidence type="ECO:0000313" key="3">
    <source>
        <dbReference type="EMBL" id="KAK8940117.1"/>
    </source>
</evidence>
<dbReference type="EMBL" id="JBBWWR010000020">
    <property type="protein sequence ID" value="KAK8940117.1"/>
    <property type="molecule type" value="Genomic_DNA"/>
</dbReference>
<accession>A0ABR2LGJ3</accession>
<dbReference type="Proteomes" id="UP001412067">
    <property type="component" value="Unassembled WGS sequence"/>
</dbReference>
<feature type="compositionally biased region" description="Basic and acidic residues" evidence="1">
    <location>
        <begin position="1"/>
        <end position="17"/>
    </location>
</feature>
<organism evidence="3 4">
    <name type="scientific">Platanthera guangdongensis</name>
    <dbReference type="NCBI Taxonomy" id="2320717"/>
    <lineage>
        <taxon>Eukaryota</taxon>
        <taxon>Viridiplantae</taxon>
        <taxon>Streptophyta</taxon>
        <taxon>Embryophyta</taxon>
        <taxon>Tracheophyta</taxon>
        <taxon>Spermatophyta</taxon>
        <taxon>Magnoliopsida</taxon>
        <taxon>Liliopsida</taxon>
        <taxon>Asparagales</taxon>
        <taxon>Orchidaceae</taxon>
        <taxon>Orchidoideae</taxon>
        <taxon>Orchideae</taxon>
        <taxon>Orchidinae</taxon>
        <taxon>Platanthera</taxon>
    </lineage>
</organism>
<feature type="transmembrane region" description="Helical" evidence="2">
    <location>
        <begin position="41"/>
        <end position="62"/>
    </location>
</feature>
<proteinExistence type="predicted"/>
<gene>
    <name evidence="3" type="primary">RPL18AA</name>
    <name evidence="3" type="ORF">KSP40_PGU018346</name>
</gene>
<reference evidence="3 4" key="1">
    <citation type="journal article" date="2022" name="Nat. Plants">
        <title>Genomes of leafy and leafless Platanthera orchids illuminate the evolution of mycoheterotrophy.</title>
        <authorList>
            <person name="Li M.H."/>
            <person name="Liu K.W."/>
            <person name="Li Z."/>
            <person name="Lu H.C."/>
            <person name="Ye Q.L."/>
            <person name="Zhang D."/>
            <person name="Wang J.Y."/>
            <person name="Li Y.F."/>
            <person name="Zhong Z.M."/>
            <person name="Liu X."/>
            <person name="Yu X."/>
            <person name="Liu D.K."/>
            <person name="Tu X.D."/>
            <person name="Liu B."/>
            <person name="Hao Y."/>
            <person name="Liao X.Y."/>
            <person name="Jiang Y.T."/>
            <person name="Sun W.H."/>
            <person name="Chen J."/>
            <person name="Chen Y.Q."/>
            <person name="Ai Y."/>
            <person name="Zhai J.W."/>
            <person name="Wu S.S."/>
            <person name="Zhou Z."/>
            <person name="Hsiao Y.Y."/>
            <person name="Wu W.L."/>
            <person name="Chen Y.Y."/>
            <person name="Lin Y.F."/>
            <person name="Hsu J.L."/>
            <person name="Li C.Y."/>
            <person name="Wang Z.W."/>
            <person name="Zhao X."/>
            <person name="Zhong W.Y."/>
            <person name="Ma X.K."/>
            <person name="Ma L."/>
            <person name="Huang J."/>
            <person name="Chen G.Z."/>
            <person name="Huang M.Z."/>
            <person name="Huang L."/>
            <person name="Peng D.H."/>
            <person name="Luo Y.B."/>
            <person name="Zou S.Q."/>
            <person name="Chen S.P."/>
            <person name="Lan S."/>
            <person name="Tsai W.C."/>
            <person name="Van de Peer Y."/>
            <person name="Liu Z.J."/>
        </authorList>
    </citation>
    <scope>NUCLEOTIDE SEQUENCE [LARGE SCALE GENOMIC DNA]</scope>
    <source>
        <strain evidence="3">Lor288</strain>
    </source>
</reference>
<dbReference type="GO" id="GO:0005840">
    <property type="term" value="C:ribosome"/>
    <property type="evidence" value="ECO:0007669"/>
    <property type="project" value="UniProtKB-KW"/>
</dbReference>
<dbReference type="InterPro" id="IPR044804">
    <property type="entry name" value="Ribosomal_eL20z-like"/>
</dbReference>
<keyword evidence="2" id="KW-1133">Transmembrane helix</keyword>
<evidence type="ECO:0000313" key="4">
    <source>
        <dbReference type="Proteomes" id="UP001412067"/>
    </source>
</evidence>
<name>A0ABR2LGJ3_9ASPA</name>
<dbReference type="PANTHER" id="PTHR46631">
    <property type="entry name" value="60S RIBOSOMAL PROTEIN L18A-LIKE"/>
    <property type="match status" value="1"/>
</dbReference>
<keyword evidence="2" id="KW-0472">Membrane</keyword>
<keyword evidence="3" id="KW-0689">Ribosomal protein</keyword>
<protein>
    <submittedName>
        <fullName evidence="3">60S ribosomal protein L18a-1</fullName>
    </submittedName>
</protein>
<keyword evidence="4" id="KW-1185">Reference proteome</keyword>